<feature type="domain" description="Secretion system C-terminal sorting" evidence="1">
    <location>
        <begin position="552"/>
        <end position="630"/>
    </location>
</feature>
<evidence type="ECO:0000313" key="2">
    <source>
        <dbReference type="EMBL" id="QNF34406.1"/>
    </source>
</evidence>
<evidence type="ECO:0000259" key="1">
    <source>
        <dbReference type="Pfam" id="PF18962"/>
    </source>
</evidence>
<dbReference type="AlphaFoldDB" id="A0A7G7GB72"/>
<accession>A0A7G7GB72</accession>
<reference evidence="2 3" key="1">
    <citation type="journal article" date="2018" name="Int. J. Syst. Evol. Microbiol.">
        <title>Adhaeribacter swui sp. nov., isolated from wet mud.</title>
        <authorList>
            <person name="Kim D.U."/>
            <person name="Kim K.W."/>
            <person name="Kang M.S."/>
            <person name="Kim J.Y."/>
            <person name="Jang J.H."/>
            <person name="Kim M.K."/>
        </authorList>
    </citation>
    <scope>NUCLEOTIDE SEQUENCE [LARGE SCALE GENOMIC DNA]</scope>
    <source>
        <strain evidence="2 3">KCTC 52873</strain>
    </source>
</reference>
<keyword evidence="3" id="KW-1185">Reference proteome</keyword>
<dbReference type="RefSeq" id="WP_185270887.1">
    <property type="nucleotide sequence ID" value="NZ_CP055156.1"/>
</dbReference>
<dbReference type="Proteomes" id="UP000515237">
    <property type="component" value="Chromosome"/>
</dbReference>
<dbReference type="Pfam" id="PF18962">
    <property type="entry name" value="Por_Secre_tail"/>
    <property type="match status" value="1"/>
</dbReference>
<name>A0A7G7GB72_9BACT</name>
<proteinExistence type="predicted"/>
<dbReference type="KEGG" id="aswu:HUW51_17370"/>
<dbReference type="InterPro" id="IPR026444">
    <property type="entry name" value="Secre_tail"/>
</dbReference>
<evidence type="ECO:0000313" key="3">
    <source>
        <dbReference type="Proteomes" id="UP000515237"/>
    </source>
</evidence>
<dbReference type="PANTHER" id="PTHR42754:SF1">
    <property type="entry name" value="LIPOPROTEIN"/>
    <property type="match status" value="1"/>
</dbReference>
<protein>
    <submittedName>
        <fullName evidence="2">T9SS type A sorting domain-containing protein</fullName>
    </submittedName>
</protein>
<dbReference type="EMBL" id="CP055156">
    <property type="protein sequence ID" value="QNF34406.1"/>
    <property type="molecule type" value="Genomic_DNA"/>
</dbReference>
<sequence>MAIVVTADSGFLLAGYSSSGIGGEKSQVSRGDSDYWVVKIDATGKKVGDKTYGGSDLDWLTAMIPIPAGGYLLGGYSRSSIGGDKSEVTRGHTDFWIIKIQEQATPPHPNTWNLRYGGSGVDRFTVVIKTRDGGYLSGGYSNSPVSGDKSQNNRGGADYWIVKTDEKGAKQWDRRYGGSNHDYLNRIIPTSDGGYLLAGSSTSGKGGDKNEGNRGDQDYWIVKISNDGTKQWDKTYGGSGFDDLRKVNQLSNGDYLLAGTSASGVSGDKTQPSQGGKDYWIVRIDQVGNKRWDKTYGGSEDENLESFTKISNGEFLLAGSSASGISGNKSQVSRGSKDYWLVRINSNGTLLWDKSYGGDQDDELYSVGITSSGEYFVAGHSSSGQSGDKTQASQGNSDYWMLKLSNTGEKLWDKSFGGSGVETLRSIIEVRGGGYVLAGSSNSPISGDKTQASQGGMDYWIIKTDAEGNKQYDQRYGGAGEEELRYIQRAADGGLLLGGRSESGVSGNRTQPSQGQMDYWLVKIAPVKTTPTTIARVVAKSETLAAVNLNAFPNPTIGHQVIVTFTVPQTQFVNLRVHDSQGRVLNTLFEAVAQAGQEYKSTWFVKNQSTGMYFLRLQTPSKACTQKLIVSK</sequence>
<dbReference type="PANTHER" id="PTHR42754">
    <property type="entry name" value="ENDOGLUCANASE"/>
    <property type="match status" value="1"/>
</dbReference>
<gene>
    <name evidence="2" type="ORF">HUW51_17370</name>
</gene>
<dbReference type="NCBIfam" id="TIGR04183">
    <property type="entry name" value="Por_Secre_tail"/>
    <property type="match status" value="1"/>
</dbReference>
<organism evidence="2 3">
    <name type="scientific">Adhaeribacter swui</name>
    <dbReference type="NCBI Taxonomy" id="2086471"/>
    <lineage>
        <taxon>Bacteria</taxon>
        <taxon>Pseudomonadati</taxon>
        <taxon>Bacteroidota</taxon>
        <taxon>Cytophagia</taxon>
        <taxon>Cytophagales</taxon>
        <taxon>Hymenobacteraceae</taxon>
        <taxon>Adhaeribacter</taxon>
    </lineage>
</organism>